<dbReference type="PANTHER" id="PTHR44520:SF2">
    <property type="entry name" value="RESPONSE REGULATOR RCP1"/>
    <property type="match status" value="1"/>
</dbReference>
<dbReference type="Proteomes" id="UP000664417">
    <property type="component" value="Unassembled WGS sequence"/>
</dbReference>
<evidence type="ECO:0000256" key="1">
    <source>
        <dbReference type="PROSITE-ProRule" id="PRU00169"/>
    </source>
</evidence>
<feature type="modified residue" description="4-aspartylphosphate" evidence="1">
    <location>
        <position position="67"/>
    </location>
</feature>
<evidence type="ECO:0000313" key="5">
    <source>
        <dbReference type="Proteomes" id="UP000664417"/>
    </source>
</evidence>
<comment type="caution">
    <text evidence="4">The sequence shown here is derived from an EMBL/GenBank/DDBJ whole genome shotgun (WGS) entry which is preliminary data.</text>
</comment>
<reference evidence="4" key="1">
    <citation type="submission" date="2021-03" db="EMBL/GenBank/DDBJ databases">
        <authorList>
            <person name="Wang G."/>
        </authorList>
    </citation>
    <scope>NUCLEOTIDE SEQUENCE</scope>
    <source>
        <strain evidence="4">KCTC 12899</strain>
    </source>
</reference>
<dbReference type="InterPro" id="IPR001789">
    <property type="entry name" value="Sig_transdc_resp-reg_receiver"/>
</dbReference>
<protein>
    <submittedName>
        <fullName evidence="4">Response regulator</fullName>
    </submittedName>
</protein>
<keyword evidence="5" id="KW-1185">Reference proteome</keyword>
<dbReference type="SMART" id="SM00448">
    <property type="entry name" value="REC"/>
    <property type="match status" value="1"/>
</dbReference>
<dbReference type="Gene3D" id="3.40.50.2300">
    <property type="match status" value="1"/>
</dbReference>
<keyword evidence="1" id="KW-0597">Phosphoprotein</keyword>
<dbReference type="AlphaFoldDB" id="A0A8J7U739"/>
<dbReference type="SUPFAM" id="SSF52172">
    <property type="entry name" value="CheY-like"/>
    <property type="match status" value="1"/>
</dbReference>
<feature type="region of interest" description="Disordered" evidence="2">
    <location>
        <begin position="146"/>
        <end position="166"/>
    </location>
</feature>
<dbReference type="InterPro" id="IPR011006">
    <property type="entry name" value="CheY-like_superfamily"/>
</dbReference>
<sequence>MESQFNVLMIDDDVEDIFLTQKYLRRGNRPFSFDYLTAGRHVDLYLEHEIPYNDRSEFPTPQLILLDWNMPEFSGEDTLKLIRSTQVGALIPVIIISGQHDHQTVVEAHRARASAFIEKPKSMSASIQVFQAVMSFWSSIAASPTRANIHSPSEDEPAQAKRSTHL</sequence>
<organism evidence="4 5">
    <name type="scientific">Acanthopleuribacter pedis</name>
    <dbReference type="NCBI Taxonomy" id="442870"/>
    <lineage>
        <taxon>Bacteria</taxon>
        <taxon>Pseudomonadati</taxon>
        <taxon>Acidobacteriota</taxon>
        <taxon>Holophagae</taxon>
        <taxon>Acanthopleuribacterales</taxon>
        <taxon>Acanthopleuribacteraceae</taxon>
        <taxon>Acanthopleuribacter</taxon>
    </lineage>
</organism>
<dbReference type="PANTHER" id="PTHR44520">
    <property type="entry name" value="RESPONSE REGULATOR RCP1-RELATED"/>
    <property type="match status" value="1"/>
</dbReference>
<dbReference type="Pfam" id="PF00072">
    <property type="entry name" value="Response_reg"/>
    <property type="match status" value="1"/>
</dbReference>
<gene>
    <name evidence="4" type="ORF">J3U88_33430</name>
</gene>
<feature type="domain" description="Response regulatory" evidence="3">
    <location>
        <begin position="6"/>
        <end position="134"/>
    </location>
</feature>
<dbReference type="RefSeq" id="WP_207863570.1">
    <property type="nucleotide sequence ID" value="NZ_JAFREP010000064.1"/>
</dbReference>
<dbReference type="EMBL" id="JAFREP010000064">
    <property type="protein sequence ID" value="MBO1323417.1"/>
    <property type="molecule type" value="Genomic_DNA"/>
</dbReference>
<proteinExistence type="predicted"/>
<evidence type="ECO:0000313" key="4">
    <source>
        <dbReference type="EMBL" id="MBO1323417.1"/>
    </source>
</evidence>
<evidence type="ECO:0000259" key="3">
    <source>
        <dbReference type="PROSITE" id="PS50110"/>
    </source>
</evidence>
<name>A0A8J7U739_9BACT</name>
<dbReference type="InterPro" id="IPR052893">
    <property type="entry name" value="TCS_response_regulator"/>
</dbReference>
<dbReference type="GO" id="GO:0000160">
    <property type="term" value="P:phosphorelay signal transduction system"/>
    <property type="evidence" value="ECO:0007669"/>
    <property type="project" value="InterPro"/>
</dbReference>
<accession>A0A8J7U739</accession>
<dbReference type="PROSITE" id="PS50110">
    <property type="entry name" value="RESPONSE_REGULATORY"/>
    <property type="match status" value="1"/>
</dbReference>
<evidence type="ECO:0000256" key="2">
    <source>
        <dbReference type="SAM" id="MobiDB-lite"/>
    </source>
</evidence>